<organism evidence="1 2">
    <name type="scientific">Caproiciproducens faecalis</name>
    <dbReference type="NCBI Taxonomy" id="2820301"/>
    <lineage>
        <taxon>Bacteria</taxon>
        <taxon>Bacillati</taxon>
        <taxon>Bacillota</taxon>
        <taxon>Clostridia</taxon>
        <taxon>Eubacteriales</taxon>
        <taxon>Acutalibacteraceae</taxon>
        <taxon>Caproiciproducens</taxon>
    </lineage>
</organism>
<sequence length="104" mass="12507">MNPSEDPNDYTDYCLLKLSLACESFAAEVQEAFRPIIEPILQWVNDVVQKLQKWIVDTANLWKLYLQRIYRKPKTRKLVWLALYAKKFRTRKKNIHRILKILSK</sequence>
<dbReference type="Proteomes" id="UP000719942">
    <property type="component" value="Unassembled WGS sequence"/>
</dbReference>
<evidence type="ECO:0000313" key="1">
    <source>
        <dbReference type="EMBL" id="MBW7573919.1"/>
    </source>
</evidence>
<keyword evidence="2" id="KW-1185">Reference proteome</keyword>
<proteinExistence type="predicted"/>
<reference evidence="1 2" key="1">
    <citation type="submission" date="2021-03" db="EMBL/GenBank/DDBJ databases">
        <title>Caproiciproducens sp. nov. isolated from feces of cow.</title>
        <authorList>
            <person name="Choi J.-Y."/>
        </authorList>
    </citation>
    <scope>NUCLEOTIDE SEQUENCE [LARGE SCALE GENOMIC DNA]</scope>
    <source>
        <strain evidence="1 2">AGMB10547</strain>
    </source>
</reference>
<comment type="caution">
    <text evidence="1">The sequence shown here is derived from an EMBL/GenBank/DDBJ whole genome shotgun (WGS) entry which is preliminary data.</text>
</comment>
<dbReference type="EMBL" id="JAGFNZ010000006">
    <property type="protein sequence ID" value="MBW7573919.1"/>
    <property type="molecule type" value="Genomic_DNA"/>
</dbReference>
<gene>
    <name evidence="1" type="ORF">J5W02_13980</name>
</gene>
<protein>
    <submittedName>
        <fullName evidence="1">Uncharacterized protein</fullName>
    </submittedName>
</protein>
<evidence type="ECO:0000313" key="2">
    <source>
        <dbReference type="Proteomes" id="UP000719942"/>
    </source>
</evidence>
<name>A0ABS7DRJ3_9FIRM</name>
<dbReference type="RefSeq" id="WP_219966321.1">
    <property type="nucleotide sequence ID" value="NZ_JAGFNZ010000006.1"/>
</dbReference>
<accession>A0ABS7DRJ3</accession>